<keyword evidence="1" id="KW-0472">Membrane</keyword>
<dbReference type="EMBL" id="JAMSHJ010000006">
    <property type="protein sequence ID" value="KAI5398292.1"/>
    <property type="molecule type" value="Genomic_DNA"/>
</dbReference>
<organism evidence="2 3">
    <name type="scientific">Pisum sativum</name>
    <name type="common">Garden pea</name>
    <name type="synonym">Lathyrus oleraceus</name>
    <dbReference type="NCBI Taxonomy" id="3888"/>
    <lineage>
        <taxon>Eukaryota</taxon>
        <taxon>Viridiplantae</taxon>
        <taxon>Streptophyta</taxon>
        <taxon>Embryophyta</taxon>
        <taxon>Tracheophyta</taxon>
        <taxon>Spermatophyta</taxon>
        <taxon>Magnoliopsida</taxon>
        <taxon>eudicotyledons</taxon>
        <taxon>Gunneridae</taxon>
        <taxon>Pentapetalae</taxon>
        <taxon>rosids</taxon>
        <taxon>fabids</taxon>
        <taxon>Fabales</taxon>
        <taxon>Fabaceae</taxon>
        <taxon>Papilionoideae</taxon>
        <taxon>50 kb inversion clade</taxon>
        <taxon>NPAAA clade</taxon>
        <taxon>Hologalegina</taxon>
        <taxon>IRL clade</taxon>
        <taxon>Fabeae</taxon>
        <taxon>Lathyrus</taxon>
    </lineage>
</organism>
<sequence>MYCTSSRLCWEQTNCCLYTNVFWIGKHLKLRVMVLLLLIVSSTIVHAIETQDNNDVLAYLLSNASTLLLLIHNILKARGFAGMAPQHCRSSSISLFGRMTQVNIASVLHWKCVVGSY</sequence>
<proteinExistence type="predicted"/>
<evidence type="ECO:0000256" key="1">
    <source>
        <dbReference type="SAM" id="Phobius"/>
    </source>
</evidence>
<gene>
    <name evidence="2" type="ORF">KIW84_063905</name>
</gene>
<dbReference type="AlphaFoldDB" id="A0A9D4WAR4"/>
<protein>
    <submittedName>
        <fullName evidence="2">Uncharacterized protein</fullName>
    </submittedName>
</protein>
<name>A0A9D4WAR4_PEA</name>
<evidence type="ECO:0000313" key="3">
    <source>
        <dbReference type="Proteomes" id="UP001058974"/>
    </source>
</evidence>
<dbReference type="Gramene" id="Psat06G0390500-T1">
    <property type="protein sequence ID" value="KAI5398292.1"/>
    <property type="gene ID" value="KIW84_063905"/>
</dbReference>
<comment type="caution">
    <text evidence="2">The sequence shown here is derived from an EMBL/GenBank/DDBJ whole genome shotgun (WGS) entry which is preliminary data.</text>
</comment>
<feature type="transmembrane region" description="Helical" evidence="1">
    <location>
        <begin position="56"/>
        <end position="75"/>
    </location>
</feature>
<reference evidence="2 3" key="1">
    <citation type="journal article" date="2022" name="Nat. Genet.">
        <title>Improved pea reference genome and pan-genome highlight genomic features and evolutionary characteristics.</title>
        <authorList>
            <person name="Yang T."/>
            <person name="Liu R."/>
            <person name="Luo Y."/>
            <person name="Hu S."/>
            <person name="Wang D."/>
            <person name="Wang C."/>
            <person name="Pandey M.K."/>
            <person name="Ge S."/>
            <person name="Xu Q."/>
            <person name="Li N."/>
            <person name="Li G."/>
            <person name="Huang Y."/>
            <person name="Saxena R.K."/>
            <person name="Ji Y."/>
            <person name="Li M."/>
            <person name="Yan X."/>
            <person name="He Y."/>
            <person name="Liu Y."/>
            <person name="Wang X."/>
            <person name="Xiang C."/>
            <person name="Varshney R.K."/>
            <person name="Ding H."/>
            <person name="Gao S."/>
            <person name="Zong X."/>
        </authorList>
    </citation>
    <scope>NUCLEOTIDE SEQUENCE [LARGE SCALE GENOMIC DNA]</scope>
    <source>
        <strain evidence="2 3">cv. Zhongwan 6</strain>
    </source>
</reference>
<feature type="transmembrane region" description="Helical" evidence="1">
    <location>
        <begin position="32"/>
        <end position="50"/>
    </location>
</feature>
<keyword evidence="1" id="KW-1133">Transmembrane helix</keyword>
<accession>A0A9D4WAR4</accession>
<keyword evidence="3" id="KW-1185">Reference proteome</keyword>
<evidence type="ECO:0000313" key="2">
    <source>
        <dbReference type="EMBL" id="KAI5398292.1"/>
    </source>
</evidence>
<keyword evidence="1" id="KW-0812">Transmembrane</keyword>
<dbReference type="Proteomes" id="UP001058974">
    <property type="component" value="Chromosome 6"/>
</dbReference>